<dbReference type="AlphaFoldDB" id="A0A607ZZ62"/>
<accession>A0A607ZZ62</accession>
<dbReference type="EMBL" id="AAKSWZ010000001">
    <property type="protein sequence ID" value="ECV0502400.1"/>
    <property type="molecule type" value="Genomic_DNA"/>
</dbReference>
<dbReference type="RefSeq" id="WP_052909376.1">
    <property type="nucleotide sequence ID" value="NZ_LHON01000003.1"/>
</dbReference>
<name>A0A607ZZ62_SALAN</name>
<proteinExistence type="predicted"/>
<protein>
    <submittedName>
        <fullName evidence="1">Uncharacterized protein</fullName>
    </submittedName>
</protein>
<evidence type="ECO:0000313" key="1">
    <source>
        <dbReference type="EMBL" id="ECV0502400.1"/>
    </source>
</evidence>
<reference evidence="1" key="1">
    <citation type="submission" date="2018-09" db="EMBL/GenBank/DDBJ databases">
        <authorList>
            <consortium name="NARMS: The National Antimicrobial Resistance Monitoring System"/>
        </authorList>
    </citation>
    <scope>NUCLEOTIDE SEQUENCE</scope>
    <source>
        <strain evidence="1">FSIS11813686</strain>
    </source>
</reference>
<comment type="caution">
    <text evidence="1">The sequence shown here is derived from an EMBL/GenBank/DDBJ whole genome shotgun (WGS) entry which is preliminary data.</text>
</comment>
<sequence length="104" mass="12006">MASNGISFKDNNLLSLRVDEIVSIVTTFPTKKEALKAGSKYGWSSAFLIERRFEKVWLVGKKDFQNDHIGEVEFEVFRIPLLRWEKTAGITHCQIISVRRYKAT</sequence>
<organism evidence="1">
    <name type="scientific">Salmonella anatum</name>
    <dbReference type="NCBI Taxonomy" id="58712"/>
    <lineage>
        <taxon>Bacteria</taxon>
        <taxon>Pseudomonadati</taxon>
        <taxon>Pseudomonadota</taxon>
        <taxon>Gammaproteobacteria</taxon>
        <taxon>Enterobacterales</taxon>
        <taxon>Enterobacteriaceae</taxon>
        <taxon>Salmonella</taxon>
    </lineage>
</organism>
<gene>
    <name evidence="1" type="ORF">D3F51_00890</name>
</gene>